<dbReference type="Proteomes" id="UP000614350">
    <property type="component" value="Unassembled WGS sequence"/>
</dbReference>
<gene>
    <name evidence="1" type="ORF">HZH66_009173</name>
</gene>
<dbReference type="AlphaFoldDB" id="A0A834JSJ7"/>
<reference evidence="1" key="1">
    <citation type="journal article" date="2020" name="G3 (Bethesda)">
        <title>High-Quality Assemblies for Three Invasive Social Wasps from the &lt;i&gt;Vespula&lt;/i&gt; Genus.</title>
        <authorList>
            <person name="Harrop T.W.R."/>
            <person name="Guhlin J."/>
            <person name="McLaughlin G.M."/>
            <person name="Permina E."/>
            <person name="Stockwell P."/>
            <person name="Gilligan J."/>
            <person name="Le Lec M.F."/>
            <person name="Gruber M.A.M."/>
            <person name="Quinn O."/>
            <person name="Lovegrove M."/>
            <person name="Duncan E.J."/>
            <person name="Remnant E.J."/>
            <person name="Van Eeckhoven J."/>
            <person name="Graham B."/>
            <person name="Knapp R.A."/>
            <person name="Langford K.W."/>
            <person name="Kronenberg Z."/>
            <person name="Press M.O."/>
            <person name="Eacker S.M."/>
            <person name="Wilson-Rankin E.E."/>
            <person name="Purcell J."/>
            <person name="Lester P.J."/>
            <person name="Dearden P.K."/>
        </authorList>
    </citation>
    <scope>NUCLEOTIDE SEQUENCE</scope>
    <source>
        <strain evidence="1">Marl-1</strain>
    </source>
</reference>
<accession>A0A834JSJ7</accession>
<evidence type="ECO:0000313" key="1">
    <source>
        <dbReference type="EMBL" id="KAF7393340.1"/>
    </source>
</evidence>
<sequence length="86" mass="8973">MAPPLACLCAAGFFSLIPNHQVPGVRLIAAAFVTATHPCIQTHSIKKHPQSPAQPASNLYSAPLHDVSGQPQLGLIDILTASILPT</sequence>
<proteinExistence type="predicted"/>
<organism evidence="1 2">
    <name type="scientific">Vespula vulgaris</name>
    <name type="common">Yellow jacket</name>
    <name type="synonym">Wasp</name>
    <dbReference type="NCBI Taxonomy" id="7454"/>
    <lineage>
        <taxon>Eukaryota</taxon>
        <taxon>Metazoa</taxon>
        <taxon>Ecdysozoa</taxon>
        <taxon>Arthropoda</taxon>
        <taxon>Hexapoda</taxon>
        <taxon>Insecta</taxon>
        <taxon>Pterygota</taxon>
        <taxon>Neoptera</taxon>
        <taxon>Endopterygota</taxon>
        <taxon>Hymenoptera</taxon>
        <taxon>Apocrita</taxon>
        <taxon>Aculeata</taxon>
        <taxon>Vespoidea</taxon>
        <taxon>Vespidae</taxon>
        <taxon>Vespinae</taxon>
        <taxon>Vespula</taxon>
    </lineage>
</organism>
<comment type="caution">
    <text evidence="1">The sequence shown here is derived from an EMBL/GenBank/DDBJ whole genome shotgun (WGS) entry which is preliminary data.</text>
</comment>
<name>A0A834JSJ7_VESVU</name>
<protein>
    <submittedName>
        <fullName evidence="1">Uncharacterized protein</fullName>
    </submittedName>
</protein>
<keyword evidence="2" id="KW-1185">Reference proteome</keyword>
<dbReference type="EMBL" id="JACSEA010000009">
    <property type="protein sequence ID" value="KAF7393340.1"/>
    <property type="molecule type" value="Genomic_DNA"/>
</dbReference>
<evidence type="ECO:0000313" key="2">
    <source>
        <dbReference type="Proteomes" id="UP000614350"/>
    </source>
</evidence>